<proteinExistence type="predicted"/>
<reference evidence="2" key="1">
    <citation type="journal article" date="2015" name="PLoS Genet.">
        <title>The dynamic genome and transcriptome of the human fungal pathogen Blastomyces and close relative Emmonsia.</title>
        <authorList>
            <person name="Munoz J.F."/>
            <person name="Gauthier G.M."/>
            <person name="Desjardins C.A."/>
            <person name="Gallo J.E."/>
            <person name="Holder J."/>
            <person name="Sullivan T.D."/>
            <person name="Marty A.J."/>
            <person name="Carmen J.C."/>
            <person name="Chen Z."/>
            <person name="Ding L."/>
            <person name="Gujja S."/>
            <person name="Magrini V."/>
            <person name="Misas E."/>
            <person name="Mitreva M."/>
            <person name="Priest M."/>
            <person name="Saif S."/>
            <person name="Whiston E.A."/>
            <person name="Young S."/>
            <person name="Zeng Q."/>
            <person name="Goldman W.E."/>
            <person name="Mardis E.R."/>
            <person name="Taylor J.W."/>
            <person name="McEwen J.G."/>
            <person name="Clay O.K."/>
            <person name="Klein B.S."/>
            <person name="Cuomo C.A."/>
        </authorList>
    </citation>
    <scope>NUCLEOTIDE SEQUENCE [LARGE SCALE GENOMIC DNA]</scope>
    <source>
        <strain evidence="2">ER-3 / ATCC MYA-2586</strain>
    </source>
</reference>
<name>A0ABX2VT34_AJEDR</name>
<protein>
    <submittedName>
        <fullName evidence="1">Uncharacterized protein</fullName>
    </submittedName>
</protein>
<accession>A0ABX2VT34</accession>
<dbReference type="GeneID" id="69031396"/>
<evidence type="ECO:0000313" key="2">
    <source>
        <dbReference type="Proteomes" id="UP000002039"/>
    </source>
</evidence>
<gene>
    <name evidence="1" type="ORF">BDCG_16504</name>
</gene>
<evidence type="ECO:0000313" key="1">
    <source>
        <dbReference type="EMBL" id="OAT00192.1"/>
    </source>
</evidence>
<sequence length="108" mass="12222">MARQSEAIHIYGSGIVFPSPHWTIKSPAPATRILAACEQRHDRLILLLPQGFSRSKLSIKSAIEFMISRSDYSILLIWIDMESDEYSVYDTGNHCSSLISARPTRIRT</sequence>
<keyword evidence="2" id="KW-1185">Reference proteome</keyword>
<dbReference type="Proteomes" id="UP000002039">
    <property type="component" value="Unassembled WGS sequence"/>
</dbReference>
<dbReference type="RefSeq" id="XP_045279919.1">
    <property type="nucleotide sequence ID" value="XM_045425729.1"/>
</dbReference>
<dbReference type="EMBL" id="EQ999974">
    <property type="protein sequence ID" value="OAT00192.1"/>
    <property type="molecule type" value="Genomic_DNA"/>
</dbReference>
<organism evidence="1 2">
    <name type="scientific">Ajellomyces dermatitidis (strain ER-3 / ATCC MYA-2586)</name>
    <name type="common">Blastomyces dermatitidis</name>
    <dbReference type="NCBI Taxonomy" id="559297"/>
    <lineage>
        <taxon>Eukaryota</taxon>
        <taxon>Fungi</taxon>
        <taxon>Dikarya</taxon>
        <taxon>Ascomycota</taxon>
        <taxon>Pezizomycotina</taxon>
        <taxon>Eurotiomycetes</taxon>
        <taxon>Eurotiomycetidae</taxon>
        <taxon>Onygenales</taxon>
        <taxon>Ajellomycetaceae</taxon>
        <taxon>Blastomyces</taxon>
    </lineage>
</organism>